<keyword evidence="2" id="KW-1185">Reference proteome</keyword>
<proteinExistence type="predicted"/>
<name>A0A1B8ACM6_FUSPO</name>
<sequence length="400" mass="47381">MGSIQDLPNELLLQVMEHCGSDLLQLVKAYPTALSCFSENRKSFVARMSNRFRNSLDFSSFLRPARLRYIRQERNFSFPKIFLIEDKISQVLKSTRHTTPPELHKFSLSALCSMSGLGEDAKLIIDEYSKQALANMAKNPGADFYVTRQSKELTQDERRRFMTAAITFESYCLTFFNRQQLLHERGDEFRQMFFKRYGRGMRRKNAVGRFYCIMFYILQKHRELLSNVAKHLESIHGRVLPSLTDGPQQYLEKSFLNSMQEDYETRFFNHLHYLTSQGLGMLARLQKMSIEELTGFVLTTYLDSREFNYPAVSITMEIRDFPLGTQEDYRPWLPWIYLDDILEDAYNYETGGYEIWEDTWSRAIPFWDPSEDECPYIEHPYSRFFVNQSPVQFWFLYRAD</sequence>
<gene>
    <name evidence="1" type="ORF">FPOA_09955</name>
</gene>
<dbReference type="Proteomes" id="UP000091967">
    <property type="component" value="Unassembled WGS sequence"/>
</dbReference>
<evidence type="ECO:0000313" key="1">
    <source>
        <dbReference type="EMBL" id="OBS18228.1"/>
    </source>
</evidence>
<reference evidence="1 2" key="1">
    <citation type="submission" date="2016-06" db="EMBL/GenBank/DDBJ databases">
        <title>Living apart together: crosstalk between the core and supernumerary genomes in a fungal plant pathogen.</title>
        <authorList>
            <person name="Vanheule A."/>
            <person name="Audenaert K."/>
            <person name="Warris S."/>
            <person name="Van De Geest H."/>
            <person name="Schijlen E."/>
            <person name="Hofte M."/>
            <person name="De Saeger S."/>
            <person name="Haesaert G."/>
            <person name="Waalwijk C."/>
            <person name="Van Der Lee T."/>
        </authorList>
    </citation>
    <scope>NUCLEOTIDE SEQUENCE [LARGE SCALE GENOMIC DNA]</scope>
    <source>
        <strain evidence="1 2">2516</strain>
    </source>
</reference>
<dbReference type="OMA" id="GRFYCIM"/>
<dbReference type="OrthoDB" id="5098625at2759"/>
<protein>
    <submittedName>
        <fullName evidence="1">Uncharacterized protein</fullName>
    </submittedName>
</protein>
<accession>A0A1B8ACM6</accession>
<comment type="caution">
    <text evidence="1">The sequence shown here is derived from an EMBL/GenBank/DDBJ whole genome shotgun (WGS) entry which is preliminary data.</text>
</comment>
<dbReference type="EMBL" id="LYXU01000004">
    <property type="protein sequence ID" value="OBS18228.1"/>
    <property type="molecule type" value="Genomic_DNA"/>
</dbReference>
<dbReference type="AlphaFoldDB" id="A0A1B8ACM6"/>
<organism evidence="1 2">
    <name type="scientific">Fusarium poae</name>
    <dbReference type="NCBI Taxonomy" id="36050"/>
    <lineage>
        <taxon>Eukaryota</taxon>
        <taxon>Fungi</taxon>
        <taxon>Dikarya</taxon>
        <taxon>Ascomycota</taxon>
        <taxon>Pezizomycotina</taxon>
        <taxon>Sordariomycetes</taxon>
        <taxon>Hypocreomycetidae</taxon>
        <taxon>Hypocreales</taxon>
        <taxon>Nectriaceae</taxon>
        <taxon>Fusarium</taxon>
    </lineage>
</organism>
<evidence type="ECO:0000313" key="2">
    <source>
        <dbReference type="Proteomes" id="UP000091967"/>
    </source>
</evidence>